<dbReference type="Pfam" id="PF13579">
    <property type="entry name" value="Glyco_trans_4_4"/>
    <property type="match status" value="1"/>
</dbReference>
<keyword evidence="2" id="KW-0808">Transferase</keyword>
<accession>A0ABT5WTI3</accession>
<dbReference type="SUPFAM" id="SSF53756">
    <property type="entry name" value="UDP-Glycosyltransferase/glycogen phosphorylase"/>
    <property type="match status" value="1"/>
</dbReference>
<dbReference type="GO" id="GO:0016757">
    <property type="term" value="F:glycosyltransferase activity"/>
    <property type="evidence" value="ECO:0007669"/>
    <property type="project" value="UniProtKB-KW"/>
</dbReference>
<evidence type="ECO:0000313" key="2">
    <source>
        <dbReference type="EMBL" id="MDE8653193.1"/>
    </source>
</evidence>
<dbReference type="PANTHER" id="PTHR12526:SF630">
    <property type="entry name" value="GLYCOSYLTRANSFERASE"/>
    <property type="match status" value="1"/>
</dbReference>
<dbReference type="Gene3D" id="3.40.50.2000">
    <property type="entry name" value="Glycogen Phosphorylase B"/>
    <property type="match status" value="2"/>
</dbReference>
<dbReference type="EMBL" id="JARESE010000051">
    <property type="protein sequence ID" value="MDE8653193.1"/>
    <property type="molecule type" value="Genomic_DNA"/>
</dbReference>
<dbReference type="InterPro" id="IPR028098">
    <property type="entry name" value="Glyco_trans_4-like_N"/>
</dbReference>
<evidence type="ECO:0000313" key="3">
    <source>
        <dbReference type="Proteomes" id="UP001216253"/>
    </source>
</evidence>
<name>A0ABT5WTI3_9SPHN</name>
<feature type="domain" description="Glycosyltransferase subfamily 4-like N-terminal" evidence="1">
    <location>
        <begin position="46"/>
        <end position="173"/>
    </location>
</feature>
<dbReference type="RefSeq" id="WP_275229303.1">
    <property type="nucleotide sequence ID" value="NZ_JARESE010000051.1"/>
</dbReference>
<dbReference type="EC" id="2.4.-.-" evidence="2"/>
<proteinExistence type="predicted"/>
<gene>
    <name evidence="2" type="ORF">PYV00_15940</name>
</gene>
<keyword evidence="2" id="KW-0328">Glycosyltransferase</keyword>
<comment type="caution">
    <text evidence="2">The sequence shown here is derived from an EMBL/GenBank/DDBJ whole genome shotgun (WGS) entry which is preliminary data.</text>
</comment>
<reference evidence="2 3" key="1">
    <citation type="submission" date="2023-03" db="EMBL/GenBank/DDBJ databases">
        <title>NovoSphingobium album sp. nov. isolated from polycyclic aromatic hydrocarbons- and heavy-metal polluted soil.</title>
        <authorList>
            <person name="Liu Z."/>
            <person name="Wang K."/>
        </authorList>
    </citation>
    <scope>NUCLEOTIDE SEQUENCE [LARGE SCALE GENOMIC DNA]</scope>
    <source>
        <strain evidence="2 3">H3SJ31-1</strain>
    </source>
</reference>
<evidence type="ECO:0000259" key="1">
    <source>
        <dbReference type="Pfam" id="PF13579"/>
    </source>
</evidence>
<dbReference type="Pfam" id="PF13692">
    <property type="entry name" value="Glyco_trans_1_4"/>
    <property type="match status" value="1"/>
</dbReference>
<dbReference type="Proteomes" id="UP001216253">
    <property type="component" value="Unassembled WGS sequence"/>
</dbReference>
<dbReference type="PANTHER" id="PTHR12526">
    <property type="entry name" value="GLYCOSYLTRANSFERASE"/>
    <property type="match status" value="1"/>
</dbReference>
<protein>
    <submittedName>
        <fullName evidence="2">Glycosyltransferase</fullName>
        <ecNumber evidence="2">2.4.-.-</ecNumber>
    </submittedName>
</protein>
<organism evidence="2 3">
    <name type="scientific">Novosphingobium album</name>
    <name type="common">ex Liu et al. 2023</name>
    <dbReference type="NCBI Taxonomy" id="3031130"/>
    <lineage>
        <taxon>Bacteria</taxon>
        <taxon>Pseudomonadati</taxon>
        <taxon>Pseudomonadota</taxon>
        <taxon>Alphaproteobacteria</taxon>
        <taxon>Sphingomonadales</taxon>
        <taxon>Sphingomonadaceae</taxon>
        <taxon>Novosphingobium</taxon>
    </lineage>
</organism>
<sequence>MRILHIAQILQGGTASHMNELIALQSRSSQVHWLGLLAPMDEVHYLDSARIGHLRTFASSARNPRALWAFAQAARQTILETRPDIIHLHGTFAGFVVRLLGLVAWQCRRPTVYCSHGWAFNMRMGAPARGAFALAERLLARRTEKILCISRFEMLSAKERGLPIERLAMVYNGIEDNAGTIPAINPEGDILRLLFVGRDCRQKGFDILVDAIRLIAEKPIRLEAAGPEPRAGLPENIEALGWIDRADVSHRLARADALVMPSRWEGFGLAALEAMRQGKAVIAASVDALPELVIHGETGILVPPDDPQALAGALSGLTRETLQEMGRQGRAHYLANFTAVQMHREIERIYGEICPPAKAW</sequence>
<keyword evidence="3" id="KW-1185">Reference proteome</keyword>